<comment type="similarity">
    <text evidence="5">Belongs to the TRAFAC class myosin-kinesin ATPase superfamily. Myosin family.</text>
</comment>
<keyword evidence="4" id="KW-0505">Motor protein</keyword>
<feature type="domain" description="Myosin motor" evidence="6">
    <location>
        <begin position="1"/>
        <end position="86"/>
    </location>
</feature>
<evidence type="ECO:0000256" key="4">
    <source>
        <dbReference type="ARBA" id="ARBA00023175"/>
    </source>
</evidence>
<evidence type="ECO:0000256" key="3">
    <source>
        <dbReference type="ARBA" id="ARBA00023123"/>
    </source>
</evidence>
<dbReference type="PANTHER" id="PTHR46049">
    <property type="entry name" value="AGAP003327-PA"/>
    <property type="match status" value="1"/>
</dbReference>
<dbReference type="PANTHER" id="PTHR46049:SF2">
    <property type="entry name" value="UNCONVENTIONAL MYOSIN-X"/>
    <property type="match status" value="1"/>
</dbReference>
<dbReference type="PROSITE" id="PS51456">
    <property type="entry name" value="MYOSIN_MOTOR"/>
    <property type="match status" value="1"/>
</dbReference>
<dbReference type="AlphaFoldDB" id="L5LJR0"/>
<name>L5LJR0_MYODS</name>
<dbReference type="GO" id="GO:0030705">
    <property type="term" value="P:cytoskeleton-dependent intracellular transport"/>
    <property type="evidence" value="ECO:0007669"/>
    <property type="project" value="TreeGrafter"/>
</dbReference>
<proteinExistence type="inferred from homology"/>
<accession>L5LJR0</accession>
<organism evidence="7 8">
    <name type="scientific">Myotis davidii</name>
    <name type="common">David's myotis</name>
    <dbReference type="NCBI Taxonomy" id="225400"/>
    <lineage>
        <taxon>Eukaryota</taxon>
        <taxon>Metazoa</taxon>
        <taxon>Chordata</taxon>
        <taxon>Craniata</taxon>
        <taxon>Vertebrata</taxon>
        <taxon>Euteleostomi</taxon>
        <taxon>Mammalia</taxon>
        <taxon>Eutheria</taxon>
        <taxon>Laurasiatheria</taxon>
        <taxon>Chiroptera</taxon>
        <taxon>Yangochiroptera</taxon>
        <taxon>Vespertilionidae</taxon>
        <taxon>Myotis</taxon>
    </lineage>
</organism>
<keyword evidence="8" id="KW-1185">Reference proteome</keyword>
<dbReference type="Proteomes" id="UP000010556">
    <property type="component" value="Unassembled WGS sequence"/>
</dbReference>
<dbReference type="InterPro" id="IPR051724">
    <property type="entry name" value="Actin_motor_Myosin"/>
</dbReference>
<dbReference type="Gene3D" id="3.40.850.10">
    <property type="entry name" value="Kinesin motor domain"/>
    <property type="match status" value="1"/>
</dbReference>
<gene>
    <name evidence="7" type="ORF">MDA_GLEAN10024054</name>
</gene>
<reference evidence="8" key="1">
    <citation type="journal article" date="2013" name="Science">
        <title>Comparative analysis of bat genomes provides insight into the evolution of flight and immunity.</title>
        <authorList>
            <person name="Zhang G."/>
            <person name="Cowled C."/>
            <person name="Shi Z."/>
            <person name="Huang Z."/>
            <person name="Bishop-Lilly K.A."/>
            <person name="Fang X."/>
            <person name="Wynne J.W."/>
            <person name="Xiong Z."/>
            <person name="Baker M.L."/>
            <person name="Zhao W."/>
            <person name="Tachedjian M."/>
            <person name="Zhu Y."/>
            <person name="Zhou P."/>
            <person name="Jiang X."/>
            <person name="Ng J."/>
            <person name="Yang L."/>
            <person name="Wu L."/>
            <person name="Xiao J."/>
            <person name="Feng Y."/>
            <person name="Chen Y."/>
            <person name="Sun X."/>
            <person name="Zhang Y."/>
            <person name="Marsh G.A."/>
            <person name="Crameri G."/>
            <person name="Broder C.C."/>
            <person name="Frey K.G."/>
            <person name="Wang L.F."/>
            <person name="Wang J."/>
        </authorList>
    </citation>
    <scope>NUCLEOTIDE SEQUENCE [LARGE SCALE GENOMIC DNA]</scope>
</reference>
<dbReference type="GO" id="GO:0016459">
    <property type="term" value="C:myosin complex"/>
    <property type="evidence" value="ECO:0007669"/>
    <property type="project" value="UniProtKB-KW"/>
</dbReference>
<dbReference type="GO" id="GO:0060002">
    <property type="term" value="F:plus-end directed microfilament motor activity"/>
    <property type="evidence" value="ECO:0007669"/>
    <property type="project" value="TreeGrafter"/>
</dbReference>
<dbReference type="InterPro" id="IPR027417">
    <property type="entry name" value="P-loop_NTPase"/>
</dbReference>
<protein>
    <submittedName>
        <fullName evidence="7">Myosin-X</fullName>
    </submittedName>
</protein>
<dbReference type="GO" id="GO:0008360">
    <property type="term" value="P:regulation of cell shape"/>
    <property type="evidence" value="ECO:0007669"/>
    <property type="project" value="TreeGrafter"/>
</dbReference>
<dbReference type="GO" id="GO:0051015">
    <property type="term" value="F:actin filament binding"/>
    <property type="evidence" value="ECO:0007669"/>
    <property type="project" value="TreeGrafter"/>
</dbReference>
<keyword evidence="5" id="KW-0009">Actin-binding</keyword>
<keyword evidence="3 5" id="KW-0518">Myosin</keyword>
<dbReference type="InterPro" id="IPR036961">
    <property type="entry name" value="Kinesin_motor_dom_sf"/>
</dbReference>
<dbReference type="InterPro" id="IPR001609">
    <property type="entry name" value="Myosin_head_motor_dom-like"/>
</dbReference>
<dbReference type="SUPFAM" id="SSF52540">
    <property type="entry name" value="P-loop containing nucleoside triphosphate hydrolases"/>
    <property type="match status" value="1"/>
</dbReference>
<dbReference type="EMBL" id="KB111427">
    <property type="protein sequence ID" value="ELK25868.1"/>
    <property type="molecule type" value="Genomic_DNA"/>
</dbReference>
<dbReference type="GO" id="GO:0005547">
    <property type="term" value="F:phosphatidylinositol-3,4,5-trisphosphate binding"/>
    <property type="evidence" value="ECO:0007669"/>
    <property type="project" value="TreeGrafter"/>
</dbReference>
<evidence type="ECO:0000313" key="8">
    <source>
        <dbReference type="Proteomes" id="UP000010556"/>
    </source>
</evidence>
<keyword evidence="1" id="KW-0547">Nucleotide-binding</keyword>
<sequence>MSKVARTVSSVSAQERNGCCKYQKPSSPVLLAFVCCLSKMPDQFDQAVVLNQLRYSGMLETVRIRKAGYAVRRPFQDFYKRQDGAE</sequence>
<evidence type="ECO:0000259" key="6">
    <source>
        <dbReference type="PROSITE" id="PS51456"/>
    </source>
</evidence>
<comment type="caution">
    <text evidence="5">Lacks conserved residue(s) required for the propagation of feature annotation.</text>
</comment>
<evidence type="ECO:0000256" key="1">
    <source>
        <dbReference type="ARBA" id="ARBA00022741"/>
    </source>
</evidence>
<dbReference type="GO" id="GO:0051489">
    <property type="term" value="P:regulation of filopodium assembly"/>
    <property type="evidence" value="ECO:0007669"/>
    <property type="project" value="TreeGrafter"/>
</dbReference>
<evidence type="ECO:0000313" key="7">
    <source>
        <dbReference type="EMBL" id="ELK25868.1"/>
    </source>
</evidence>
<evidence type="ECO:0000256" key="2">
    <source>
        <dbReference type="ARBA" id="ARBA00022840"/>
    </source>
</evidence>
<dbReference type="Pfam" id="PF00063">
    <property type="entry name" value="Myosin_head"/>
    <property type="match status" value="1"/>
</dbReference>
<dbReference type="GO" id="GO:0005524">
    <property type="term" value="F:ATP binding"/>
    <property type="evidence" value="ECO:0007669"/>
    <property type="project" value="UniProtKB-KW"/>
</dbReference>
<dbReference type="GO" id="GO:0030175">
    <property type="term" value="C:filopodium"/>
    <property type="evidence" value="ECO:0007669"/>
    <property type="project" value="TreeGrafter"/>
</dbReference>
<keyword evidence="2" id="KW-0067">ATP-binding</keyword>
<evidence type="ECO:0000256" key="5">
    <source>
        <dbReference type="PROSITE-ProRule" id="PRU00782"/>
    </source>
</evidence>